<reference evidence="1 2" key="2">
    <citation type="journal article" date="2022" name="Mol. Ecol. Resour.">
        <title>The genomes of chicory, endive, great burdock and yacon provide insights into Asteraceae paleo-polyploidization history and plant inulin production.</title>
        <authorList>
            <person name="Fan W."/>
            <person name="Wang S."/>
            <person name="Wang H."/>
            <person name="Wang A."/>
            <person name="Jiang F."/>
            <person name="Liu H."/>
            <person name="Zhao H."/>
            <person name="Xu D."/>
            <person name="Zhang Y."/>
        </authorList>
    </citation>
    <scope>NUCLEOTIDE SEQUENCE [LARGE SCALE GENOMIC DNA]</scope>
    <source>
        <strain evidence="2">cv. Yunnan</strain>
        <tissue evidence="1">Leaves</tissue>
    </source>
</reference>
<protein>
    <submittedName>
        <fullName evidence="1">Uncharacterized protein</fullName>
    </submittedName>
</protein>
<dbReference type="EMBL" id="CM042028">
    <property type="protein sequence ID" value="KAI3799130.1"/>
    <property type="molecule type" value="Genomic_DNA"/>
</dbReference>
<dbReference type="Proteomes" id="UP001056120">
    <property type="component" value="Linkage Group LG11"/>
</dbReference>
<gene>
    <name evidence="1" type="ORF">L1987_34420</name>
</gene>
<reference evidence="2" key="1">
    <citation type="journal article" date="2022" name="Mol. Ecol. Resour.">
        <title>The genomes of chicory, endive, great burdock and yacon provide insights into Asteraceae palaeo-polyploidization history and plant inulin production.</title>
        <authorList>
            <person name="Fan W."/>
            <person name="Wang S."/>
            <person name="Wang H."/>
            <person name="Wang A."/>
            <person name="Jiang F."/>
            <person name="Liu H."/>
            <person name="Zhao H."/>
            <person name="Xu D."/>
            <person name="Zhang Y."/>
        </authorList>
    </citation>
    <scope>NUCLEOTIDE SEQUENCE [LARGE SCALE GENOMIC DNA]</scope>
    <source>
        <strain evidence="2">cv. Yunnan</strain>
    </source>
</reference>
<name>A0ACB9HVH0_9ASTR</name>
<keyword evidence="2" id="KW-1185">Reference proteome</keyword>
<sequence>MHNLVSISLNLSFIVSLADGMHMLLIKIPSNPNLPQNPSFLPPHLRKISIVKPPLYADVRPNQAQSRRRNLASPSSVTVLSSESPPVVLSSNWSFISSSRSSSTIFMDQDSTHIARESLELVFQMSNIVDSGLDRHTLSVLIALCDLGLNPEALAAVVKEFRSDPPFTSSTPSTN</sequence>
<comment type="caution">
    <text evidence="1">The sequence shown here is derived from an EMBL/GenBank/DDBJ whole genome shotgun (WGS) entry which is preliminary data.</text>
</comment>
<accession>A0ACB9HVH0</accession>
<evidence type="ECO:0000313" key="2">
    <source>
        <dbReference type="Proteomes" id="UP001056120"/>
    </source>
</evidence>
<organism evidence="1 2">
    <name type="scientific">Smallanthus sonchifolius</name>
    <dbReference type="NCBI Taxonomy" id="185202"/>
    <lineage>
        <taxon>Eukaryota</taxon>
        <taxon>Viridiplantae</taxon>
        <taxon>Streptophyta</taxon>
        <taxon>Embryophyta</taxon>
        <taxon>Tracheophyta</taxon>
        <taxon>Spermatophyta</taxon>
        <taxon>Magnoliopsida</taxon>
        <taxon>eudicotyledons</taxon>
        <taxon>Gunneridae</taxon>
        <taxon>Pentapetalae</taxon>
        <taxon>asterids</taxon>
        <taxon>campanulids</taxon>
        <taxon>Asterales</taxon>
        <taxon>Asteraceae</taxon>
        <taxon>Asteroideae</taxon>
        <taxon>Heliantheae alliance</taxon>
        <taxon>Millerieae</taxon>
        <taxon>Smallanthus</taxon>
    </lineage>
</organism>
<evidence type="ECO:0000313" key="1">
    <source>
        <dbReference type="EMBL" id="KAI3799130.1"/>
    </source>
</evidence>
<proteinExistence type="predicted"/>